<evidence type="ECO:0000313" key="5">
    <source>
        <dbReference type="Proteomes" id="UP000092966"/>
    </source>
</evidence>
<dbReference type="InterPro" id="IPR011664">
    <property type="entry name" value="Abi_system_AbiD/AbiF-like"/>
</dbReference>
<dbReference type="EMBL" id="CP012393">
    <property type="protein sequence ID" value="ANW91746.1"/>
    <property type="molecule type" value="Genomic_DNA"/>
</dbReference>
<organism evidence="2 4">
    <name type="scientific">Neisseria meningitidis</name>
    <dbReference type="NCBI Taxonomy" id="487"/>
    <lineage>
        <taxon>Bacteria</taxon>
        <taxon>Pseudomonadati</taxon>
        <taxon>Pseudomonadota</taxon>
        <taxon>Betaproteobacteria</taxon>
        <taxon>Neisseriales</taxon>
        <taxon>Neisseriaceae</taxon>
        <taxon>Neisseria</taxon>
    </lineage>
</organism>
<sequence>MTAARAGLVRFNYLKVKQAVQSKQIKGFKLWKSYDEQLEILRSRGLQIDDEKKALGYLRTIGYYRLSGYFYSFRQFAPESSKSRLDEFITDTRFEDVKSLYMFDKKLRQLALDALERIEVALRVNIAHTLGRHDPLAYKDSKYSATGFDHAEWLDRYNRLVEREKKTGFVKHHLEHYADLPVWVACEVWDFGTMSMLYKGMLNKDKDSIAKLYRLKDGKHLQTHLHAFNFIRNVSAHHSRLWNRDITFKASLKGLSDAEWKSLPINKPFVYFCLMKRMLDVICPRTEWGNRLLALLDEFPDVANEAVSLRDMGLENNPRDWRLWQG</sequence>
<evidence type="ECO:0000313" key="1">
    <source>
        <dbReference type="EMBL" id="ANW91746.1"/>
    </source>
</evidence>
<reference evidence="2 4" key="2">
    <citation type="submission" date="2016-02" db="EMBL/GenBank/DDBJ databases">
        <authorList>
            <consortium name="Pathogen Informatics"/>
        </authorList>
    </citation>
    <scope>NUCLEOTIDE SEQUENCE [LARGE SCALE GENOMIC DNA]</scope>
    <source>
        <strain evidence="2 4">2842STDY5881531</strain>
    </source>
</reference>
<dbReference type="Proteomes" id="UP000069876">
    <property type="component" value="Unassembled WGS sequence"/>
</dbReference>
<gene>
    <name evidence="3" type="ORF">CNQ34_10225</name>
    <name evidence="1" type="ORF">DE8555_1194</name>
    <name evidence="2" type="ORF">ERS514851_00776</name>
</gene>
<keyword evidence="3" id="KW-0645">Protease</keyword>
<evidence type="ECO:0000313" key="4">
    <source>
        <dbReference type="Proteomes" id="UP000069876"/>
    </source>
</evidence>
<dbReference type="GO" id="GO:0006508">
    <property type="term" value="P:proteolysis"/>
    <property type="evidence" value="ECO:0007669"/>
    <property type="project" value="UniProtKB-KW"/>
</dbReference>
<evidence type="ECO:0000313" key="3">
    <source>
        <dbReference type="EMBL" id="PBJ88167.1"/>
    </source>
</evidence>
<reference evidence="1 5" key="1">
    <citation type="submission" date="2015-07" db="EMBL/GenBank/DDBJ databases">
        <title>Comparative genome sequencing reveals within-host evolution of Neisseria meningitidis during.</title>
        <authorList>
            <person name="Klughammer J."/>
            <person name="Dittrich M."/>
            <person name="Mueller T."/>
            <person name="Blom J."/>
            <person name="Goesmann A."/>
            <person name="Vogel U."/>
            <person name="Frosch M."/>
            <person name="Bock C."/>
            <person name="Schoen C."/>
        </authorList>
    </citation>
    <scope>NUCLEOTIDE SEQUENCE [LARGE SCALE GENOMIC DNA]</scope>
    <source>
        <strain evidence="1 5">DE8555</strain>
    </source>
</reference>
<keyword evidence="3" id="KW-0378">Hydrolase</keyword>
<dbReference type="EMBL" id="FFEF01000005">
    <property type="protein sequence ID" value="CWT91643.1"/>
    <property type="molecule type" value="Genomic_DNA"/>
</dbReference>
<dbReference type="GO" id="GO:0008233">
    <property type="term" value="F:peptidase activity"/>
    <property type="evidence" value="ECO:0007669"/>
    <property type="project" value="UniProtKB-KW"/>
</dbReference>
<dbReference type="PIRSF" id="PIRSF034934">
    <property type="entry name" value="AbiF_AbiD"/>
    <property type="match status" value="1"/>
</dbReference>
<dbReference type="Proteomes" id="UP000217930">
    <property type="component" value="Unassembled WGS sequence"/>
</dbReference>
<reference evidence="3 6" key="3">
    <citation type="journal article" date="2017" name="Clin. Infect. Dis.">
        <title>Increased Risk for Meningococcal Disease among Men who have Sex with Men in the United States, 2012-2015.</title>
        <authorList>
            <person name="Folaranmi T.A."/>
            <person name="Kretz C.B."/>
            <person name="Kamiya H."/>
            <person name="MacNeil J.R."/>
            <person name="Whaley M.J."/>
            <person name="Blain A."/>
            <person name="Antwi M."/>
            <person name="Dorsinville M."/>
            <person name="Pacilli M."/>
            <person name="Smith S."/>
            <person name="Civen R."/>
            <person name="Ngo V."/>
            <person name="Winter K."/>
            <person name="Harriman K."/>
            <person name="Wang X."/>
            <person name="Bowen V.B."/>
            <person name="Patel M."/>
            <person name="Martin S."/>
            <person name="Misegades L."/>
            <person name="Meyer S.A."/>
        </authorList>
    </citation>
    <scope>NUCLEOTIDE SEQUENCE [LARGE SCALE GENOMIC DNA]</scope>
    <source>
        <strain evidence="3 6">M26503</strain>
    </source>
</reference>
<dbReference type="Proteomes" id="UP000092966">
    <property type="component" value="Chromosome"/>
</dbReference>
<reference evidence="3" key="4">
    <citation type="submission" date="2017-09" db="EMBL/GenBank/DDBJ databases">
        <authorList>
            <person name="Kretz C."/>
            <person name="Retchless A."/>
            <person name="Wang X."/>
        </authorList>
    </citation>
    <scope>NUCLEOTIDE SEQUENCE</scope>
    <source>
        <strain evidence="3">M26503</strain>
    </source>
</reference>
<dbReference type="InterPro" id="IPR017034">
    <property type="entry name" value="Abi_system_AbiD/AbiF"/>
</dbReference>
<dbReference type="EMBL" id="NTLY01000002">
    <property type="protein sequence ID" value="PBJ88167.1"/>
    <property type="molecule type" value="Genomic_DNA"/>
</dbReference>
<evidence type="ECO:0000313" key="2">
    <source>
        <dbReference type="EMBL" id="CWT91643.1"/>
    </source>
</evidence>
<dbReference type="AlphaFoldDB" id="A0A121UDB9"/>
<dbReference type="Pfam" id="PF07751">
    <property type="entry name" value="Abi_2"/>
    <property type="match status" value="1"/>
</dbReference>
<accession>A0A121UDB9</accession>
<name>A0A121UDB9_NEIME</name>
<protein>
    <submittedName>
        <fullName evidence="1">Abi-like family protein</fullName>
    </submittedName>
    <submittedName>
        <fullName evidence="2">Abortive infection bacteriophage resistance protein</fullName>
    </submittedName>
    <submittedName>
        <fullName evidence="3">CAAX protease</fullName>
    </submittedName>
</protein>
<dbReference type="RefSeq" id="WP_015815639.1">
    <property type="nucleotide sequence ID" value="NZ_CP007667.1"/>
</dbReference>
<evidence type="ECO:0000313" key="6">
    <source>
        <dbReference type="Proteomes" id="UP000217930"/>
    </source>
</evidence>
<proteinExistence type="predicted"/>